<comment type="caution">
    <text evidence="2">The sequence shown here is derived from an EMBL/GenBank/DDBJ whole genome shotgun (WGS) entry which is preliminary data.</text>
</comment>
<evidence type="ECO:0000313" key="2">
    <source>
        <dbReference type="EMBL" id="KAJ1214459.1"/>
    </source>
</evidence>
<protein>
    <submittedName>
        <fullName evidence="2">Uncharacterized protein</fullName>
    </submittedName>
</protein>
<dbReference type="EMBL" id="JANPWB010000001">
    <property type="protein sequence ID" value="KAJ1214459.1"/>
    <property type="molecule type" value="Genomic_DNA"/>
</dbReference>
<organism evidence="2 3">
    <name type="scientific">Pleurodeles waltl</name>
    <name type="common">Iberian ribbed newt</name>
    <dbReference type="NCBI Taxonomy" id="8319"/>
    <lineage>
        <taxon>Eukaryota</taxon>
        <taxon>Metazoa</taxon>
        <taxon>Chordata</taxon>
        <taxon>Craniata</taxon>
        <taxon>Vertebrata</taxon>
        <taxon>Euteleostomi</taxon>
        <taxon>Amphibia</taxon>
        <taxon>Batrachia</taxon>
        <taxon>Caudata</taxon>
        <taxon>Salamandroidea</taxon>
        <taxon>Salamandridae</taxon>
        <taxon>Pleurodelinae</taxon>
        <taxon>Pleurodeles</taxon>
    </lineage>
</organism>
<dbReference type="Proteomes" id="UP001066276">
    <property type="component" value="Chromosome 1_1"/>
</dbReference>
<dbReference type="AlphaFoldDB" id="A0AAV7WK82"/>
<name>A0AAV7WK82_PLEWA</name>
<feature type="region of interest" description="Disordered" evidence="1">
    <location>
        <begin position="1"/>
        <end position="42"/>
    </location>
</feature>
<keyword evidence="3" id="KW-1185">Reference proteome</keyword>
<feature type="compositionally biased region" description="Low complexity" evidence="1">
    <location>
        <begin position="20"/>
        <end position="29"/>
    </location>
</feature>
<sequence>MRIANRTRYGRATSSNAEKSLNPPSSSRELPPPLPAKERTGKLPHLENRHCCCRRSTDACLARLVLREEIGSL</sequence>
<gene>
    <name evidence="2" type="ORF">NDU88_002078</name>
</gene>
<accession>A0AAV7WK82</accession>
<proteinExistence type="predicted"/>
<evidence type="ECO:0000256" key="1">
    <source>
        <dbReference type="SAM" id="MobiDB-lite"/>
    </source>
</evidence>
<evidence type="ECO:0000313" key="3">
    <source>
        <dbReference type="Proteomes" id="UP001066276"/>
    </source>
</evidence>
<reference evidence="2" key="1">
    <citation type="journal article" date="2022" name="bioRxiv">
        <title>Sequencing and chromosome-scale assembly of the giantPleurodeles waltlgenome.</title>
        <authorList>
            <person name="Brown T."/>
            <person name="Elewa A."/>
            <person name="Iarovenko S."/>
            <person name="Subramanian E."/>
            <person name="Araus A.J."/>
            <person name="Petzold A."/>
            <person name="Susuki M."/>
            <person name="Suzuki K.-i.T."/>
            <person name="Hayashi T."/>
            <person name="Toyoda A."/>
            <person name="Oliveira C."/>
            <person name="Osipova E."/>
            <person name="Leigh N.D."/>
            <person name="Simon A."/>
            <person name="Yun M.H."/>
        </authorList>
    </citation>
    <scope>NUCLEOTIDE SEQUENCE</scope>
    <source>
        <strain evidence="2">20211129_DDA</strain>
        <tissue evidence="2">Liver</tissue>
    </source>
</reference>